<keyword evidence="7" id="KW-1185">Reference proteome</keyword>
<evidence type="ECO:0000313" key="6">
    <source>
        <dbReference type="EMBL" id="GAA4423564.1"/>
    </source>
</evidence>
<reference evidence="7" key="1">
    <citation type="journal article" date="2019" name="Int. J. Syst. Evol. Microbiol.">
        <title>The Global Catalogue of Microorganisms (GCM) 10K type strain sequencing project: providing services to taxonomists for standard genome sequencing and annotation.</title>
        <authorList>
            <consortium name="The Broad Institute Genomics Platform"/>
            <consortium name="The Broad Institute Genome Sequencing Center for Infectious Disease"/>
            <person name="Wu L."/>
            <person name="Ma J."/>
        </authorList>
    </citation>
    <scope>NUCLEOTIDE SEQUENCE [LARGE SCALE GENOMIC DNA]</scope>
    <source>
        <strain evidence="7">JCM 17810</strain>
    </source>
</reference>
<dbReference type="PROSITE" id="PS50977">
    <property type="entry name" value="HTH_TETR_2"/>
    <property type="match status" value="1"/>
</dbReference>
<dbReference type="RefSeq" id="WP_345216056.1">
    <property type="nucleotide sequence ID" value="NZ_BAABGN010000008.1"/>
</dbReference>
<name>A0ABP8L793_9MICO</name>
<keyword evidence="2 4" id="KW-0238">DNA-binding</keyword>
<dbReference type="InterPro" id="IPR006311">
    <property type="entry name" value="TAT_signal"/>
</dbReference>
<evidence type="ECO:0000256" key="1">
    <source>
        <dbReference type="ARBA" id="ARBA00023015"/>
    </source>
</evidence>
<comment type="caution">
    <text evidence="6">The sequence shown here is derived from an EMBL/GenBank/DDBJ whole genome shotgun (WGS) entry which is preliminary data.</text>
</comment>
<dbReference type="SUPFAM" id="SSF48498">
    <property type="entry name" value="Tetracyclin repressor-like, C-terminal domain"/>
    <property type="match status" value="1"/>
</dbReference>
<dbReference type="Proteomes" id="UP001500622">
    <property type="component" value="Unassembled WGS sequence"/>
</dbReference>
<dbReference type="Gene3D" id="1.10.357.10">
    <property type="entry name" value="Tetracycline Repressor, domain 2"/>
    <property type="match status" value="1"/>
</dbReference>
<protein>
    <submittedName>
        <fullName evidence="6">TetR/AcrR family transcriptional regulator</fullName>
    </submittedName>
</protein>
<evidence type="ECO:0000256" key="4">
    <source>
        <dbReference type="PROSITE-ProRule" id="PRU00335"/>
    </source>
</evidence>
<dbReference type="PROSITE" id="PS51318">
    <property type="entry name" value="TAT"/>
    <property type="match status" value="1"/>
</dbReference>
<sequence>MARPRTHDDALRRRLLEAASTAVADGGPASLSLRSVAAAAGTTTAAVYSLFGGRTALVDAVVAEGFRRFATHLDAVPRTDDPLADLLALGVAYRANALENPHFYRVMFETVGAEGRDGDRGAAAPTFAVLREAVARAFGTGQDESEAVAVRLWALAHGLVSLELAGLLPGGTQERAERYVAALRGDGPTART</sequence>
<dbReference type="Pfam" id="PF00440">
    <property type="entry name" value="TetR_N"/>
    <property type="match status" value="1"/>
</dbReference>
<organism evidence="6 7">
    <name type="scientific">Georgenia halophila</name>
    <dbReference type="NCBI Taxonomy" id="620889"/>
    <lineage>
        <taxon>Bacteria</taxon>
        <taxon>Bacillati</taxon>
        <taxon>Actinomycetota</taxon>
        <taxon>Actinomycetes</taxon>
        <taxon>Micrococcales</taxon>
        <taxon>Bogoriellaceae</taxon>
        <taxon>Georgenia</taxon>
    </lineage>
</organism>
<dbReference type="EMBL" id="BAABGN010000008">
    <property type="protein sequence ID" value="GAA4423564.1"/>
    <property type="molecule type" value="Genomic_DNA"/>
</dbReference>
<dbReference type="SUPFAM" id="SSF46689">
    <property type="entry name" value="Homeodomain-like"/>
    <property type="match status" value="1"/>
</dbReference>
<feature type="DNA-binding region" description="H-T-H motif" evidence="4">
    <location>
        <begin position="32"/>
        <end position="51"/>
    </location>
</feature>
<gene>
    <name evidence="6" type="ORF">GCM10023169_19390</name>
</gene>
<dbReference type="InterPro" id="IPR001647">
    <property type="entry name" value="HTH_TetR"/>
</dbReference>
<evidence type="ECO:0000259" key="5">
    <source>
        <dbReference type="PROSITE" id="PS50977"/>
    </source>
</evidence>
<dbReference type="PANTHER" id="PTHR30055">
    <property type="entry name" value="HTH-TYPE TRANSCRIPTIONAL REGULATOR RUTR"/>
    <property type="match status" value="1"/>
</dbReference>
<dbReference type="InterPro" id="IPR025996">
    <property type="entry name" value="MT1864/Rv1816-like_C"/>
</dbReference>
<dbReference type="PANTHER" id="PTHR30055:SF209">
    <property type="entry name" value="POSSIBLE TRANSCRIPTIONAL REGULATORY PROTEIN (PROBABLY TETR-FAMILY)"/>
    <property type="match status" value="1"/>
</dbReference>
<proteinExistence type="predicted"/>
<dbReference type="InterPro" id="IPR009057">
    <property type="entry name" value="Homeodomain-like_sf"/>
</dbReference>
<dbReference type="Pfam" id="PF13305">
    <property type="entry name" value="TetR_C_33"/>
    <property type="match status" value="1"/>
</dbReference>
<feature type="domain" description="HTH tetR-type" evidence="5">
    <location>
        <begin position="9"/>
        <end position="69"/>
    </location>
</feature>
<keyword evidence="3" id="KW-0804">Transcription</keyword>
<evidence type="ECO:0000256" key="3">
    <source>
        <dbReference type="ARBA" id="ARBA00023163"/>
    </source>
</evidence>
<keyword evidence="1" id="KW-0805">Transcription regulation</keyword>
<accession>A0ABP8L793</accession>
<evidence type="ECO:0000256" key="2">
    <source>
        <dbReference type="ARBA" id="ARBA00023125"/>
    </source>
</evidence>
<dbReference type="InterPro" id="IPR050109">
    <property type="entry name" value="HTH-type_TetR-like_transc_reg"/>
</dbReference>
<evidence type="ECO:0000313" key="7">
    <source>
        <dbReference type="Proteomes" id="UP001500622"/>
    </source>
</evidence>
<dbReference type="InterPro" id="IPR036271">
    <property type="entry name" value="Tet_transcr_reg_TetR-rel_C_sf"/>
</dbReference>